<dbReference type="NCBIfam" id="TIGR00017">
    <property type="entry name" value="cmk"/>
    <property type="match status" value="1"/>
</dbReference>
<reference evidence="11 12" key="1">
    <citation type="submission" date="2017-11" db="EMBL/GenBank/DDBJ databases">
        <title>Genomic Encyclopedia of Archaeal and Bacterial Type Strains, Phase II (KMG-II): From Individual Species to Whole Genera.</title>
        <authorList>
            <person name="Goeker M."/>
        </authorList>
    </citation>
    <scope>NUCLEOTIDE SEQUENCE [LARGE SCALE GENOMIC DNA]</scope>
    <source>
        <strain evidence="11 12">DSM 27763</strain>
    </source>
</reference>
<keyword evidence="12" id="KW-1185">Reference proteome</keyword>
<dbReference type="CDD" id="cd02020">
    <property type="entry name" value="CMPK"/>
    <property type="match status" value="1"/>
</dbReference>
<evidence type="ECO:0000313" key="11">
    <source>
        <dbReference type="EMBL" id="PJJ53377.1"/>
    </source>
</evidence>
<dbReference type="GO" id="GO:0006220">
    <property type="term" value="P:pyrimidine nucleotide metabolic process"/>
    <property type="evidence" value="ECO:0007669"/>
    <property type="project" value="UniProtKB-UniRule"/>
</dbReference>
<dbReference type="PANTHER" id="PTHR21299:SF2">
    <property type="entry name" value="CYTIDYLATE KINASE"/>
    <property type="match status" value="1"/>
</dbReference>
<sequence>MSPVVIALDGPSGSGKSSTARGVASRLGLAYLDTGAMYRATTWALLQHGVDVEDADAVAAACERVVIESGTDPAAPTIHADGHDVSVAIRGQEVTDAVSQVSRVPRVRERMVALQRAEIAESHGIVVEGRDIGTTVAPRAEVKVYLVADPAARAARRAAETGEQSAEQVSATAESLARRDVIDSSRTASPLAKADDAVLIDSTTLSLDEVVDAVVRLAEPVLADASERAR</sequence>
<feature type="region of interest" description="Disordered" evidence="9">
    <location>
        <begin position="159"/>
        <end position="178"/>
    </location>
</feature>
<proteinExistence type="inferred from homology"/>
<dbReference type="Pfam" id="PF02224">
    <property type="entry name" value="Cytidylate_kin"/>
    <property type="match status" value="1"/>
</dbReference>
<dbReference type="InterPro" id="IPR003136">
    <property type="entry name" value="Cytidylate_kin"/>
</dbReference>
<name>A0A0B2B459_9ACTN</name>
<dbReference type="SUPFAM" id="SSF52540">
    <property type="entry name" value="P-loop containing nucleoside triphosphate hydrolases"/>
    <property type="match status" value="1"/>
</dbReference>
<evidence type="ECO:0000313" key="12">
    <source>
        <dbReference type="Proteomes" id="UP000230842"/>
    </source>
</evidence>
<comment type="subcellular location">
    <subcellularLocation>
        <location evidence="8">Cytoplasm</location>
    </subcellularLocation>
</comment>
<feature type="domain" description="Cytidylate kinase" evidence="10">
    <location>
        <begin position="6"/>
        <end position="218"/>
    </location>
</feature>
<evidence type="ECO:0000256" key="9">
    <source>
        <dbReference type="SAM" id="MobiDB-lite"/>
    </source>
</evidence>
<dbReference type="InterPro" id="IPR027417">
    <property type="entry name" value="P-loop_NTPase"/>
</dbReference>
<dbReference type="InterPro" id="IPR011994">
    <property type="entry name" value="Cytidylate_kinase_dom"/>
</dbReference>
<keyword evidence="5 8" id="KW-0067">ATP-binding</keyword>
<accession>A0A0B2B459</accession>
<dbReference type="GO" id="GO:0036430">
    <property type="term" value="F:CMP kinase activity"/>
    <property type="evidence" value="ECO:0007669"/>
    <property type="project" value="RHEA"/>
</dbReference>
<organism evidence="11 12">
    <name type="scientific">Mumia flava</name>
    <dbReference type="NCBI Taxonomy" id="1348852"/>
    <lineage>
        <taxon>Bacteria</taxon>
        <taxon>Bacillati</taxon>
        <taxon>Actinomycetota</taxon>
        <taxon>Actinomycetes</taxon>
        <taxon>Propionibacteriales</taxon>
        <taxon>Nocardioidaceae</taxon>
        <taxon>Mumia</taxon>
    </lineage>
</organism>
<keyword evidence="3 8" id="KW-0547">Nucleotide-binding</keyword>
<keyword evidence="8" id="KW-0963">Cytoplasm</keyword>
<dbReference type="HAMAP" id="MF_00238">
    <property type="entry name" value="Cytidyl_kinase_type1"/>
    <property type="match status" value="1"/>
</dbReference>
<dbReference type="RefSeq" id="WP_039361769.1">
    <property type="nucleotide sequence ID" value="NZ_PGEZ01000002.1"/>
</dbReference>
<dbReference type="GO" id="GO:0036431">
    <property type="term" value="F:dCMP kinase activity"/>
    <property type="evidence" value="ECO:0007669"/>
    <property type="project" value="InterPro"/>
</dbReference>
<feature type="binding site" evidence="8">
    <location>
        <begin position="10"/>
        <end position="18"/>
    </location>
    <ligand>
        <name>ATP</name>
        <dbReference type="ChEBI" id="CHEBI:30616"/>
    </ligand>
</feature>
<dbReference type="GO" id="GO:0015949">
    <property type="term" value="P:nucleobase-containing small molecule interconversion"/>
    <property type="evidence" value="ECO:0007669"/>
    <property type="project" value="TreeGrafter"/>
</dbReference>
<evidence type="ECO:0000256" key="8">
    <source>
        <dbReference type="HAMAP-Rule" id="MF_00238"/>
    </source>
</evidence>
<comment type="catalytic activity">
    <reaction evidence="7 8">
        <text>CMP + ATP = CDP + ADP</text>
        <dbReference type="Rhea" id="RHEA:11600"/>
        <dbReference type="ChEBI" id="CHEBI:30616"/>
        <dbReference type="ChEBI" id="CHEBI:58069"/>
        <dbReference type="ChEBI" id="CHEBI:60377"/>
        <dbReference type="ChEBI" id="CHEBI:456216"/>
        <dbReference type="EC" id="2.7.4.25"/>
    </reaction>
</comment>
<evidence type="ECO:0000256" key="6">
    <source>
        <dbReference type="ARBA" id="ARBA00047615"/>
    </source>
</evidence>
<dbReference type="AlphaFoldDB" id="A0A0B2B459"/>
<dbReference type="EMBL" id="PGEZ01000002">
    <property type="protein sequence ID" value="PJJ53377.1"/>
    <property type="molecule type" value="Genomic_DNA"/>
</dbReference>
<dbReference type="GO" id="GO:0005524">
    <property type="term" value="F:ATP binding"/>
    <property type="evidence" value="ECO:0007669"/>
    <property type="project" value="UniProtKB-UniRule"/>
</dbReference>
<dbReference type="PANTHER" id="PTHR21299">
    <property type="entry name" value="CYTIDYLATE KINASE/PANTOATE-BETA-ALANINE LIGASE"/>
    <property type="match status" value="1"/>
</dbReference>
<evidence type="ECO:0000256" key="7">
    <source>
        <dbReference type="ARBA" id="ARBA00048478"/>
    </source>
</evidence>
<evidence type="ECO:0000256" key="4">
    <source>
        <dbReference type="ARBA" id="ARBA00022777"/>
    </source>
</evidence>
<evidence type="ECO:0000259" key="10">
    <source>
        <dbReference type="Pfam" id="PF02224"/>
    </source>
</evidence>
<evidence type="ECO:0000256" key="1">
    <source>
        <dbReference type="ARBA" id="ARBA00009427"/>
    </source>
</evidence>
<evidence type="ECO:0000256" key="3">
    <source>
        <dbReference type="ARBA" id="ARBA00022741"/>
    </source>
</evidence>
<comment type="catalytic activity">
    <reaction evidence="6 8">
        <text>dCMP + ATP = dCDP + ADP</text>
        <dbReference type="Rhea" id="RHEA:25094"/>
        <dbReference type="ChEBI" id="CHEBI:30616"/>
        <dbReference type="ChEBI" id="CHEBI:57566"/>
        <dbReference type="ChEBI" id="CHEBI:58593"/>
        <dbReference type="ChEBI" id="CHEBI:456216"/>
        <dbReference type="EC" id="2.7.4.25"/>
    </reaction>
</comment>
<gene>
    <name evidence="8" type="primary">cmk</name>
    <name evidence="11" type="ORF">CLV56_2864</name>
</gene>
<protein>
    <recommendedName>
        <fullName evidence="8">Cytidylate kinase</fullName>
        <shortName evidence="8">CK</shortName>
        <ecNumber evidence="8">2.7.4.25</ecNumber>
    </recommendedName>
    <alternativeName>
        <fullName evidence="8">Cytidine monophosphate kinase</fullName>
        <shortName evidence="8">CMP kinase</shortName>
    </alternativeName>
</protein>
<dbReference type="Proteomes" id="UP000230842">
    <property type="component" value="Unassembled WGS sequence"/>
</dbReference>
<dbReference type="EC" id="2.7.4.25" evidence="8"/>
<dbReference type="GO" id="GO:0005829">
    <property type="term" value="C:cytosol"/>
    <property type="evidence" value="ECO:0007669"/>
    <property type="project" value="TreeGrafter"/>
</dbReference>
<feature type="compositionally biased region" description="Polar residues" evidence="9">
    <location>
        <begin position="162"/>
        <end position="173"/>
    </location>
</feature>
<comment type="similarity">
    <text evidence="1 8">Belongs to the cytidylate kinase family. Type 1 subfamily.</text>
</comment>
<evidence type="ECO:0000256" key="2">
    <source>
        <dbReference type="ARBA" id="ARBA00022679"/>
    </source>
</evidence>
<dbReference type="Gene3D" id="3.40.50.300">
    <property type="entry name" value="P-loop containing nucleotide triphosphate hydrolases"/>
    <property type="match status" value="1"/>
</dbReference>
<comment type="caution">
    <text evidence="11">The sequence shown here is derived from an EMBL/GenBank/DDBJ whole genome shotgun (WGS) entry which is preliminary data.</text>
</comment>
<keyword evidence="4 8" id="KW-0418">Kinase</keyword>
<dbReference type="OrthoDB" id="9807434at2"/>
<evidence type="ECO:0000256" key="5">
    <source>
        <dbReference type="ARBA" id="ARBA00022840"/>
    </source>
</evidence>
<keyword evidence="2 8" id="KW-0808">Transferase</keyword>